<accession>A0A6J7WJK2</accession>
<organism evidence="1">
    <name type="scientific">uncultured Caudovirales phage</name>
    <dbReference type="NCBI Taxonomy" id="2100421"/>
    <lineage>
        <taxon>Viruses</taxon>
        <taxon>Duplodnaviria</taxon>
        <taxon>Heunggongvirae</taxon>
        <taxon>Uroviricota</taxon>
        <taxon>Caudoviricetes</taxon>
        <taxon>Peduoviridae</taxon>
        <taxon>Maltschvirus</taxon>
        <taxon>Maltschvirus maltsch</taxon>
    </lineage>
</organism>
<reference evidence="1" key="1">
    <citation type="submission" date="2020-05" db="EMBL/GenBank/DDBJ databases">
        <authorList>
            <person name="Chiriac C."/>
            <person name="Salcher M."/>
            <person name="Ghai R."/>
            <person name="Kavagutti S V."/>
        </authorList>
    </citation>
    <scope>NUCLEOTIDE SEQUENCE</scope>
</reference>
<gene>
    <name evidence="1" type="ORF">UFOVP210_36</name>
</gene>
<protein>
    <recommendedName>
        <fullName evidence="2">CHAP domain containing protein</fullName>
    </recommendedName>
</protein>
<evidence type="ECO:0008006" key="2">
    <source>
        <dbReference type="Google" id="ProtNLM"/>
    </source>
</evidence>
<evidence type="ECO:0000313" key="1">
    <source>
        <dbReference type="EMBL" id="CAB5217990.1"/>
    </source>
</evidence>
<sequence length="200" mass="22417">MSKRVLASKVADDAIANIGVVEDADNDNHGKYIKVYLESVDLPEGNPWCAAFAFFRYQQASIKTGIPLPTGFPQSGYVPDYVNWAKKNNRWVSVDTAKEAIVNRPLEGDLVCFWFKDKDRHAHIGIVVDEADPRGCWCVEGNTNDGDPNTVERNGGGVYKRRRDWRTWGEFGGYICMDAVKPEPVKITPKKPQKPKDNAS</sequence>
<name>A0A6J7WJK2_9CAUD</name>
<dbReference type="EMBL" id="LR798251">
    <property type="protein sequence ID" value="CAB5217990.1"/>
    <property type="molecule type" value="Genomic_DNA"/>
</dbReference>
<proteinExistence type="predicted"/>